<feature type="transmembrane region" description="Helical" evidence="11">
    <location>
        <begin position="243"/>
        <end position="268"/>
    </location>
</feature>
<evidence type="ECO:0000256" key="9">
    <source>
        <dbReference type="ARBA" id="ARBA00040814"/>
    </source>
</evidence>
<evidence type="ECO:0000256" key="2">
    <source>
        <dbReference type="ARBA" id="ARBA00008066"/>
    </source>
</evidence>
<dbReference type="Proteomes" id="UP001160148">
    <property type="component" value="Unassembled WGS sequence"/>
</dbReference>
<dbReference type="EMBL" id="CARXXK010000001">
    <property type="protein sequence ID" value="CAI6351515.1"/>
    <property type="molecule type" value="Genomic_DNA"/>
</dbReference>
<keyword evidence="6 11" id="KW-1133">Transmembrane helix</keyword>
<evidence type="ECO:0000313" key="13">
    <source>
        <dbReference type="EMBL" id="CAI6351515.1"/>
    </source>
</evidence>
<evidence type="ECO:0000256" key="11">
    <source>
        <dbReference type="SAM" id="Phobius"/>
    </source>
</evidence>
<organism evidence="13 14">
    <name type="scientific">Macrosiphum euphorbiae</name>
    <name type="common">potato aphid</name>
    <dbReference type="NCBI Taxonomy" id="13131"/>
    <lineage>
        <taxon>Eukaryota</taxon>
        <taxon>Metazoa</taxon>
        <taxon>Ecdysozoa</taxon>
        <taxon>Arthropoda</taxon>
        <taxon>Hexapoda</taxon>
        <taxon>Insecta</taxon>
        <taxon>Pterygota</taxon>
        <taxon>Neoptera</taxon>
        <taxon>Paraneoptera</taxon>
        <taxon>Hemiptera</taxon>
        <taxon>Sternorrhyncha</taxon>
        <taxon>Aphidomorpha</taxon>
        <taxon>Aphidoidea</taxon>
        <taxon>Aphididae</taxon>
        <taxon>Macrosiphini</taxon>
        <taxon>Macrosiphum</taxon>
    </lineage>
</organism>
<evidence type="ECO:0000256" key="5">
    <source>
        <dbReference type="ARBA" id="ARBA00022970"/>
    </source>
</evidence>
<dbReference type="PANTHER" id="PTHR22950">
    <property type="entry name" value="AMINO ACID TRANSPORTER"/>
    <property type="match status" value="1"/>
</dbReference>
<name>A0AAV0W6P8_9HEMI</name>
<evidence type="ECO:0000256" key="10">
    <source>
        <dbReference type="ARBA" id="ARBA00041723"/>
    </source>
</evidence>
<dbReference type="Pfam" id="PF01490">
    <property type="entry name" value="Aa_trans"/>
    <property type="match status" value="1"/>
</dbReference>
<feature type="transmembrane region" description="Helical" evidence="11">
    <location>
        <begin position="169"/>
        <end position="186"/>
    </location>
</feature>
<feature type="transmembrane region" description="Helical" evidence="11">
    <location>
        <begin position="136"/>
        <end position="157"/>
    </location>
</feature>
<keyword evidence="7 11" id="KW-0472">Membrane</keyword>
<evidence type="ECO:0000256" key="4">
    <source>
        <dbReference type="ARBA" id="ARBA00022692"/>
    </source>
</evidence>
<keyword evidence="14" id="KW-1185">Reference proteome</keyword>
<accession>A0AAV0W6P8</accession>
<feature type="transmembrane region" description="Helical" evidence="11">
    <location>
        <begin position="211"/>
        <end position="231"/>
    </location>
</feature>
<keyword evidence="3" id="KW-0813">Transport</keyword>
<feature type="domain" description="Amino acid transporter transmembrane" evidence="12">
    <location>
        <begin position="98"/>
        <end position="334"/>
    </location>
</feature>
<dbReference type="GO" id="GO:0015179">
    <property type="term" value="F:L-amino acid transmembrane transporter activity"/>
    <property type="evidence" value="ECO:0007669"/>
    <property type="project" value="TreeGrafter"/>
</dbReference>
<gene>
    <name evidence="13" type="ORF">MEUPH1_LOCUS7851</name>
</gene>
<evidence type="ECO:0000256" key="7">
    <source>
        <dbReference type="ARBA" id="ARBA00023136"/>
    </source>
</evidence>
<evidence type="ECO:0000256" key="3">
    <source>
        <dbReference type="ARBA" id="ARBA00022448"/>
    </source>
</evidence>
<keyword evidence="5" id="KW-0029">Amino-acid transport</keyword>
<evidence type="ECO:0000256" key="8">
    <source>
        <dbReference type="ARBA" id="ARBA00037101"/>
    </source>
</evidence>
<feature type="transmembrane region" description="Helical" evidence="11">
    <location>
        <begin position="288"/>
        <end position="310"/>
    </location>
</feature>
<evidence type="ECO:0000313" key="14">
    <source>
        <dbReference type="Proteomes" id="UP001160148"/>
    </source>
</evidence>
<evidence type="ECO:0000256" key="1">
    <source>
        <dbReference type="ARBA" id="ARBA00004141"/>
    </source>
</evidence>
<comment type="subcellular location">
    <subcellularLocation>
        <location evidence="1">Membrane</location>
        <topology evidence="1">Multi-pass membrane protein</topology>
    </subcellularLocation>
</comment>
<protein>
    <recommendedName>
        <fullName evidence="9">Putative sodium-coupled neutral amino acid transporter 11</fullName>
    </recommendedName>
    <alternativeName>
        <fullName evidence="10">Solute carrier family 38 member 11</fullName>
    </alternativeName>
</protein>
<comment type="similarity">
    <text evidence="2">Belongs to the amino acid/polyamine transporter 2 family.</text>
</comment>
<dbReference type="InterPro" id="IPR013057">
    <property type="entry name" value="AA_transpt_TM"/>
</dbReference>
<evidence type="ECO:0000259" key="12">
    <source>
        <dbReference type="Pfam" id="PF01490"/>
    </source>
</evidence>
<dbReference type="PANTHER" id="PTHR22950:SF458">
    <property type="entry name" value="SODIUM-COUPLED NEUTRAL AMINO ACID TRANSPORTER 11-RELATED"/>
    <property type="match status" value="1"/>
</dbReference>
<keyword evidence="4 11" id="KW-0812">Transmembrane</keyword>
<feature type="transmembrane region" description="Helical" evidence="11">
    <location>
        <begin position="53"/>
        <end position="72"/>
    </location>
</feature>
<comment type="function">
    <text evidence="8">Putative sodium-dependent amino acid/proton antiporter.</text>
</comment>
<dbReference type="AlphaFoldDB" id="A0AAV0W6P8"/>
<evidence type="ECO:0000256" key="6">
    <source>
        <dbReference type="ARBA" id="ARBA00022989"/>
    </source>
</evidence>
<dbReference type="GO" id="GO:0016020">
    <property type="term" value="C:membrane"/>
    <property type="evidence" value="ECO:0007669"/>
    <property type="project" value="UniProtKB-SubCell"/>
</dbReference>
<reference evidence="13 14" key="1">
    <citation type="submission" date="2023-01" db="EMBL/GenBank/DDBJ databases">
        <authorList>
            <person name="Whitehead M."/>
        </authorList>
    </citation>
    <scope>NUCLEOTIDE SEQUENCE [LARGE SCALE GENOMIC DNA]</scope>
</reference>
<sequence length="355" mass="40347">MCSTNSSQEYLVAPSKDGMDETSYILQQRRRQQQVMDGGDNLKNCPKFASFNYINSIIGSGVIGIPYAFNCLECTHKRFLFISIIDEICLWQIWFHSFFLLQFIYPFIAMISYNIIVGDTATKVLIRLFSLPHDSVFAQRYFVIAMATIFITTPLCMLRNVARLAKASIVSFIMVLVIFVTIVIRYESLHDVMSTVTEVGNINTWDFARPGAIQAIGIMSFGFMCHHNVFLLYDSIEGASQTIWNCVTHVAVTISFLLMVAFGLVGYATFGDLTQGDLLENYCWNDDLINISRLLFSLTTLLTFPLECMVTKAVVDQTLRGGTDPFPMSKRDTRSLRFLFLWQPTLFPYPPNVLE</sequence>
<feature type="transmembrane region" description="Helical" evidence="11">
    <location>
        <begin position="93"/>
        <end position="116"/>
    </location>
</feature>
<proteinExistence type="inferred from homology"/>
<comment type="caution">
    <text evidence="13">The sequence shown here is derived from an EMBL/GenBank/DDBJ whole genome shotgun (WGS) entry which is preliminary data.</text>
</comment>